<dbReference type="Proteomes" id="UP000008068">
    <property type="component" value="Unassembled WGS sequence"/>
</dbReference>
<proteinExistence type="predicted"/>
<sequence>MPVINSRKRTNDLIGATYINGVRVLPDNTHCVTLKIVKHAHRSEMVIVSNNNPENEEVGCLMKPFIIPPEPEYIEYTDEDFAFSSGEEGEESVYEDDVEEDSDTEEMPKAPTLDEVRDEVRKQRHDHYEKRRAEEIAYYKAREERSQEEKDAEEQAVLKELEGIQAFFAAQREKMDKELADIKPEPMQEDEIVPRGTNKTITMTIENEVMPRKGFFFREHWIEGELSDSEEDDDDWE</sequence>
<organism evidence="3">
    <name type="scientific">Caenorhabditis brenneri</name>
    <name type="common">Nematode worm</name>
    <dbReference type="NCBI Taxonomy" id="135651"/>
    <lineage>
        <taxon>Eukaryota</taxon>
        <taxon>Metazoa</taxon>
        <taxon>Ecdysozoa</taxon>
        <taxon>Nematoda</taxon>
        <taxon>Chromadorea</taxon>
        <taxon>Rhabditida</taxon>
        <taxon>Rhabditina</taxon>
        <taxon>Rhabditomorpha</taxon>
        <taxon>Rhabditoidea</taxon>
        <taxon>Rhabditidae</taxon>
        <taxon>Peloderinae</taxon>
        <taxon>Caenorhabditis</taxon>
    </lineage>
</organism>
<evidence type="ECO:0000313" key="3">
    <source>
        <dbReference type="Proteomes" id="UP000008068"/>
    </source>
</evidence>
<reference evidence="3" key="1">
    <citation type="submission" date="2011-07" db="EMBL/GenBank/DDBJ databases">
        <authorList>
            <consortium name="Caenorhabditis brenneri Sequencing and Analysis Consortium"/>
            <person name="Wilson R.K."/>
        </authorList>
    </citation>
    <scope>NUCLEOTIDE SEQUENCE [LARGE SCALE GENOMIC DNA]</scope>
    <source>
        <strain evidence="3">PB2801</strain>
    </source>
</reference>
<accession>G0MDP7</accession>
<dbReference type="AlphaFoldDB" id="G0MDP7"/>
<name>G0MDP7_CAEBE</name>
<evidence type="ECO:0000256" key="1">
    <source>
        <dbReference type="SAM" id="MobiDB-lite"/>
    </source>
</evidence>
<protein>
    <submittedName>
        <fullName evidence="2">Uncharacterized protein</fullName>
    </submittedName>
</protein>
<dbReference type="HOGENOM" id="CLU_1171519_0_0_1"/>
<dbReference type="EMBL" id="GL379790">
    <property type="protein sequence ID" value="EGT49720.1"/>
    <property type="molecule type" value="Genomic_DNA"/>
</dbReference>
<keyword evidence="3" id="KW-1185">Reference proteome</keyword>
<feature type="region of interest" description="Disordered" evidence="1">
    <location>
        <begin position="84"/>
        <end position="111"/>
    </location>
</feature>
<gene>
    <name evidence="2" type="ORF">CAEBREN_06625</name>
</gene>
<evidence type="ECO:0000313" key="2">
    <source>
        <dbReference type="EMBL" id="EGT49720.1"/>
    </source>
</evidence>
<feature type="compositionally biased region" description="Acidic residues" evidence="1">
    <location>
        <begin position="84"/>
        <end position="105"/>
    </location>
</feature>
<dbReference type="InParanoid" id="G0MDP7"/>